<gene>
    <name evidence="2" type="ORF">NCTC13532_00603</name>
</gene>
<dbReference type="Pfam" id="PF13650">
    <property type="entry name" value="Asp_protease_2"/>
    <property type="match status" value="1"/>
</dbReference>
<organism evidence="2 3">
    <name type="scientific">Chryseobacterium indoltheticum</name>
    <dbReference type="NCBI Taxonomy" id="254"/>
    <lineage>
        <taxon>Bacteria</taxon>
        <taxon>Pseudomonadati</taxon>
        <taxon>Bacteroidota</taxon>
        <taxon>Flavobacteriia</taxon>
        <taxon>Flavobacteriales</taxon>
        <taxon>Weeksellaceae</taxon>
        <taxon>Chryseobacterium group</taxon>
        <taxon>Chryseobacterium</taxon>
    </lineage>
</organism>
<dbReference type="SUPFAM" id="SSF50630">
    <property type="entry name" value="Acid proteases"/>
    <property type="match status" value="1"/>
</dbReference>
<evidence type="ECO:0000313" key="3">
    <source>
        <dbReference type="Proteomes" id="UP000254282"/>
    </source>
</evidence>
<keyword evidence="1" id="KW-0732">Signal</keyword>
<dbReference type="GO" id="GO:0008233">
    <property type="term" value="F:peptidase activity"/>
    <property type="evidence" value="ECO:0007669"/>
    <property type="project" value="UniProtKB-KW"/>
</dbReference>
<dbReference type="Gene3D" id="2.40.70.10">
    <property type="entry name" value="Acid Proteases"/>
    <property type="match status" value="1"/>
</dbReference>
<keyword evidence="2" id="KW-0378">Hydrolase</keyword>
<protein>
    <submittedName>
        <fullName evidence="2">Predicted aspartyl protease</fullName>
    </submittedName>
</protein>
<dbReference type="RefSeq" id="WP_115619167.1">
    <property type="nucleotide sequence ID" value="NZ_UFVR01000004.1"/>
</dbReference>
<dbReference type="GO" id="GO:0006508">
    <property type="term" value="P:proteolysis"/>
    <property type="evidence" value="ECO:0007669"/>
    <property type="project" value="UniProtKB-KW"/>
</dbReference>
<reference evidence="2 3" key="1">
    <citation type="submission" date="2018-06" db="EMBL/GenBank/DDBJ databases">
        <authorList>
            <consortium name="Pathogen Informatics"/>
            <person name="Doyle S."/>
        </authorList>
    </citation>
    <scope>NUCLEOTIDE SEQUENCE [LARGE SCALE GENOMIC DNA]</scope>
    <source>
        <strain evidence="2 3">NCTC13532</strain>
    </source>
</reference>
<sequence>MKKSICATILFLLLFYSLKTNAQIPFETTSSGHIIIKAKINNVEGKFILDTGAGLNAIFTKFSKKIENEKTHNFFVGHRATGEELNVDLYNAKSVEINNKQFGDQQYTIIDLEFGDIDGLISLQPFRNTPITIDYIKKKIFFDKSTKTKKSIDIQIADYAGKAIDIFTYVELNNSLKIQTLLDSGAGKNSFWFSSKFLTPLSLDKKDFKSVPIKSDFNKENNYYIGKLSKLGTVNKLSQLEGLDIAFVDGLIYEGKTSIEWLGKILTIDIAKKKIFIEE</sequence>
<accession>A0A381FBS5</accession>
<feature type="chain" id="PRO_5016689712" evidence="1">
    <location>
        <begin position="23"/>
        <end position="279"/>
    </location>
</feature>
<dbReference type="Proteomes" id="UP000254282">
    <property type="component" value="Unassembled WGS sequence"/>
</dbReference>
<evidence type="ECO:0000256" key="1">
    <source>
        <dbReference type="SAM" id="SignalP"/>
    </source>
</evidence>
<dbReference type="STRING" id="254.SAMN05421682_10235"/>
<dbReference type="InterPro" id="IPR021109">
    <property type="entry name" value="Peptidase_aspartic_dom_sf"/>
</dbReference>
<dbReference type="AlphaFoldDB" id="A0A381FBS5"/>
<keyword evidence="2" id="KW-0645">Protease</keyword>
<dbReference type="EMBL" id="UFVR01000004">
    <property type="protein sequence ID" value="SUX44031.1"/>
    <property type="molecule type" value="Genomic_DNA"/>
</dbReference>
<proteinExistence type="predicted"/>
<evidence type="ECO:0000313" key="2">
    <source>
        <dbReference type="EMBL" id="SUX44031.1"/>
    </source>
</evidence>
<feature type="signal peptide" evidence="1">
    <location>
        <begin position="1"/>
        <end position="22"/>
    </location>
</feature>
<name>A0A381FBS5_9FLAO</name>